<comment type="pathway">
    <text evidence="1 10">Lipid metabolism; fatty acid biosynthesis.</text>
</comment>
<protein>
    <recommendedName>
        <fullName evidence="3 10">3-oxoacyl-[acyl-carrier-protein] reductase</fullName>
        <ecNumber evidence="3 10">1.1.1.100</ecNumber>
    </recommendedName>
</protein>
<keyword evidence="5 10" id="KW-0560">Oxidoreductase</keyword>
<dbReference type="InterPro" id="IPR036291">
    <property type="entry name" value="NAD(P)-bd_dom_sf"/>
</dbReference>
<feature type="binding site" evidence="9">
    <location>
        <position position="88"/>
    </location>
    <ligand>
        <name>NADP(+)</name>
        <dbReference type="ChEBI" id="CHEBI:58349"/>
    </ligand>
</feature>
<keyword evidence="13" id="KW-1185">Reference proteome</keyword>
<feature type="binding site" evidence="9">
    <location>
        <begin position="12"/>
        <end position="15"/>
    </location>
    <ligand>
        <name>NADP(+)</name>
        <dbReference type="ChEBI" id="CHEBI:58349"/>
    </ligand>
</feature>
<dbReference type="GO" id="GO:0004316">
    <property type="term" value="F:3-oxoacyl-[acyl-carrier-protein] reductase (NADPH) activity"/>
    <property type="evidence" value="ECO:0007669"/>
    <property type="project" value="UniProtKB-UniRule"/>
</dbReference>
<dbReference type="InterPro" id="IPR050259">
    <property type="entry name" value="SDR"/>
</dbReference>
<dbReference type="GO" id="GO:0006633">
    <property type="term" value="P:fatty acid biosynthetic process"/>
    <property type="evidence" value="ECO:0007669"/>
    <property type="project" value="UniProtKB-KW"/>
</dbReference>
<comment type="similarity">
    <text evidence="2 10">Belongs to the short-chain dehydrogenases/reductases (SDR) family.</text>
</comment>
<dbReference type="PROSITE" id="PS00061">
    <property type="entry name" value="ADH_SHORT"/>
    <property type="match status" value="1"/>
</dbReference>
<dbReference type="InterPro" id="IPR011284">
    <property type="entry name" value="3oxo_ACP_reduc"/>
</dbReference>
<dbReference type="NCBIfam" id="NF009464">
    <property type="entry name" value="PRK12824.1"/>
    <property type="match status" value="1"/>
</dbReference>
<dbReference type="PANTHER" id="PTHR42879:SF2">
    <property type="entry name" value="3-OXOACYL-[ACYL-CARRIER-PROTEIN] REDUCTASE FABG"/>
    <property type="match status" value="1"/>
</dbReference>
<evidence type="ECO:0000256" key="8">
    <source>
        <dbReference type="PIRSR" id="PIRSR611284-1"/>
    </source>
</evidence>
<dbReference type="FunFam" id="3.40.50.720:FF:000115">
    <property type="entry name" value="3-oxoacyl-[acyl-carrier-protein] reductase FabG"/>
    <property type="match status" value="1"/>
</dbReference>
<comment type="catalytic activity">
    <reaction evidence="7 10">
        <text>a (3R)-hydroxyacyl-[ACP] + NADP(+) = a 3-oxoacyl-[ACP] + NADPH + H(+)</text>
        <dbReference type="Rhea" id="RHEA:17397"/>
        <dbReference type="Rhea" id="RHEA-COMP:9916"/>
        <dbReference type="Rhea" id="RHEA-COMP:9945"/>
        <dbReference type="ChEBI" id="CHEBI:15378"/>
        <dbReference type="ChEBI" id="CHEBI:57783"/>
        <dbReference type="ChEBI" id="CHEBI:58349"/>
        <dbReference type="ChEBI" id="CHEBI:78776"/>
        <dbReference type="ChEBI" id="CHEBI:78827"/>
        <dbReference type="EC" id="1.1.1.100"/>
    </reaction>
</comment>
<dbReference type="Gene3D" id="3.40.50.720">
    <property type="entry name" value="NAD(P)-binding Rossmann-like Domain"/>
    <property type="match status" value="1"/>
</dbReference>
<evidence type="ECO:0000256" key="9">
    <source>
        <dbReference type="PIRSR" id="PIRSR611284-2"/>
    </source>
</evidence>
<dbReference type="GO" id="GO:0008202">
    <property type="term" value="P:steroid metabolic process"/>
    <property type="evidence" value="ECO:0007669"/>
    <property type="project" value="UniProtKB-KW"/>
</dbReference>
<evidence type="ECO:0000313" key="13">
    <source>
        <dbReference type="Proteomes" id="UP000449710"/>
    </source>
</evidence>
<feature type="domain" description="Ketoreductase" evidence="11">
    <location>
        <begin position="6"/>
        <end position="184"/>
    </location>
</feature>
<dbReference type="NCBIfam" id="NF004198">
    <property type="entry name" value="PRK05653.1-3"/>
    <property type="match status" value="1"/>
</dbReference>
<evidence type="ECO:0000256" key="1">
    <source>
        <dbReference type="ARBA" id="ARBA00005194"/>
    </source>
</evidence>
<comment type="function">
    <text evidence="10">Catalyzes the NADPH-dependent reduction of beta-ketoacyl-ACP substrates to beta-hydroxyacyl-ACP products, the first reductive step in the elongation cycle of fatty acid biosynthesis.</text>
</comment>
<proteinExistence type="inferred from homology"/>
<dbReference type="NCBIfam" id="TIGR01830">
    <property type="entry name" value="3oxo_ACP_reduc"/>
    <property type="match status" value="1"/>
</dbReference>
<evidence type="ECO:0000256" key="10">
    <source>
        <dbReference type="RuleBase" id="RU366074"/>
    </source>
</evidence>
<dbReference type="EMBL" id="SUMG01000007">
    <property type="protein sequence ID" value="NBG88266.1"/>
    <property type="molecule type" value="Genomic_DNA"/>
</dbReference>
<dbReference type="InterPro" id="IPR020904">
    <property type="entry name" value="Sc_DH/Rdtase_CS"/>
</dbReference>
<dbReference type="SUPFAM" id="SSF51735">
    <property type="entry name" value="NAD(P)-binding Rossmann-fold domains"/>
    <property type="match status" value="1"/>
</dbReference>
<dbReference type="RefSeq" id="WP_160720648.1">
    <property type="nucleotide sequence ID" value="NZ_SUMG01000007.1"/>
</dbReference>
<name>A0AA43XL09_9CLOT</name>
<dbReference type="Pfam" id="PF13561">
    <property type="entry name" value="adh_short_C2"/>
    <property type="match status" value="1"/>
</dbReference>
<dbReference type="CDD" id="cd05333">
    <property type="entry name" value="BKR_SDR_c"/>
    <property type="match status" value="1"/>
</dbReference>
<feature type="binding site" evidence="9">
    <location>
        <begin position="153"/>
        <end position="157"/>
    </location>
    <ligand>
        <name>NADP(+)</name>
        <dbReference type="ChEBI" id="CHEBI:58349"/>
    </ligand>
</feature>
<dbReference type="SMART" id="SM00822">
    <property type="entry name" value="PKS_KR"/>
    <property type="match status" value="1"/>
</dbReference>
<dbReference type="PRINTS" id="PR00080">
    <property type="entry name" value="SDRFAMILY"/>
</dbReference>
<evidence type="ECO:0000256" key="7">
    <source>
        <dbReference type="ARBA" id="ARBA00048508"/>
    </source>
</evidence>
<gene>
    <name evidence="12" type="primary">fabG</name>
    <name evidence="12" type="ORF">ISALK_07105</name>
</gene>
<dbReference type="GO" id="GO:0051287">
    <property type="term" value="F:NAD binding"/>
    <property type="evidence" value="ECO:0007669"/>
    <property type="project" value="UniProtKB-UniRule"/>
</dbReference>
<keyword evidence="10" id="KW-0276">Fatty acid metabolism</keyword>
<dbReference type="Proteomes" id="UP000449710">
    <property type="component" value="Unassembled WGS sequence"/>
</dbReference>
<comment type="subunit">
    <text evidence="10">Homotetramer.</text>
</comment>
<feature type="binding site" evidence="9">
    <location>
        <position position="186"/>
    </location>
    <ligand>
        <name>NADP(+)</name>
        <dbReference type="ChEBI" id="CHEBI:58349"/>
    </ligand>
</feature>
<keyword evidence="10" id="KW-0444">Lipid biosynthesis</keyword>
<comment type="caution">
    <text evidence="12">The sequence shown here is derived from an EMBL/GenBank/DDBJ whole genome shotgun (WGS) entry which is preliminary data.</text>
</comment>
<accession>A0AA43XL09</accession>
<keyword evidence="4 9" id="KW-0521">NADP</keyword>
<dbReference type="AlphaFoldDB" id="A0AA43XL09"/>
<evidence type="ECO:0000313" key="12">
    <source>
        <dbReference type="EMBL" id="NBG88266.1"/>
    </source>
</evidence>
<evidence type="ECO:0000256" key="3">
    <source>
        <dbReference type="ARBA" id="ARBA00012948"/>
    </source>
</evidence>
<evidence type="ECO:0000259" key="11">
    <source>
        <dbReference type="SMART" id="SM00822"/>
    </source>
</evidence>
<evidence type="ECO:0000256" key="4">
    <source>
        <dbReference type="ARBA" id="ARBA00022857"/>
    </source>
</evidence>
<keyword evidence="6" id="KW-0753">Steroid metabolism</keyword>
<dbReference type="InterPro" id="IPR002347">
    <property type="entry name" value="SDR_fam"/>
</dbReference>
<feature type="active site" description="Proton acceptor" evidence="8">
    <location>
        <position position="153"/>
    </location>
</feature>
<dbReference type="InterPro" id="IPR057326">
    <property type="entry name" value="KR_dom"/>
</dbReference>
<dbReference type="NCBIfam" id="NF005559">
    <property type="entry name" value="PRK07231.1"/>
    <property type="match status" value="1"/>
</dbReference>
<sequence>MRLKGKVAMVTGSSRGIGNAVAKKYLEEGAKVVLIDRDEEGVKKSIEEMKQYGDAVGYAMDVTDRARVQEVFETVVKEHGTLDILVNNAGITQDAQLYKMKEEQWDAVINVNLKGVFNCAQEAVKIMRDKKTGSIINISSVVGLYGNFGQVNYAATKSGVIGMTKTMAKEVGRKNVTVNAVAPGFIMTEMTQKMPDNVLDMMREKAPLGRLGEPEDIANACLFLASDEARFVTGTVLSVDGGVVL</sequence>
<evidence type="ECO:0000256" key="5">
    <source>
        <dbReference type="ARBA" id="ARBA00023002"/>
    </source>
</evidence>
<evidence type="ECO:0000256" key="6">
    <source>
        <dbReference type="ARBA" id="ARBA00023221"/>
    </source>
</evidence>
<evidence type="ECO:0000256" key="2">
    <source>
        <dbReference type="ARBA" id="ARBA00006484"/>
    </source>
</evidence>
<keyword evidence="10" id="KW-0275">Fatty acid biosynthesis</keyword>
<reference evidence="12 13" key="1">
    <citation type="submission" date="2019-04" db="EMBL/GenBank/DDBJ databases">
        <title>Isachenkonia alkalipeptolytica gen. nov. sp. nov. a new anaerobic, alkiliphilic organothrophic bacterium capable to reduce synthesized ferrihydrite isolated from a soda lake.</title>
        <authorList>
            <person name="Toshchakov S.V."/>
            <person name="Zavarzina D.G."/>
            <person name="Zhilina T.N."/>
            <person name="Kostrikina N.A."/>
            <person name="Kublanov I.V."/>
        </authorList>
    </citation>
    <scope>NUCLEOTIDE SEQUENCE [LARGE SCALE GENOMIC DNA]</scope>
    <source>
        <strain evidence="12 13">Z-1701</strain>
    </source>
</reference>
<dbReference type="PANTHER" id="PTHR42879">
    <property type="entry name" value="3-OXOACYL-(ACYL-CARRIER-PROTEIN) REDUCTASE"/>
    <property type="match status" value="1"/>
</dbReference>
<dbReference type="EC" id="1.1.1.100" evidence="3 10"/>
<organism evidence="12 13">
    <name type="scientific">Isachenkonia alkalipeptolytica</name>
    <dbReference type="NCBI Taxonomy" id="2565777"/>
    <lineage>
        <taxon>Bacteria</taxon>
        <taxon>Bacillati</taxon>
        <taxon>Bacillota</taxon>
        <taxon>Clostridia</taxon>
        <taxon>Eubacteriales</taxon>
        <taxon>Clostridiaceae</taxon>
        <taxon>Isachenkonia</taxon>
    </lineage>
</organism>
<dbReference type="NCBIfam" id="NF009466">
    <property type="entry name" value="PRK12826.1-2"/>
    <property type="match status" value="1"/>
</dbReference>
<dbReference type="PRINTS" id="PR00081">
    <property type="entry name" value="GDHRDH"/>
</dbReference>
<keyword evidence="10" id="KW-0443">Lipid metabolism</keyword>